<evidence type="ECO:0000313" key="6">
    <source>
        <dbReference type="EMBL" id="GAA0732660.1"/>
    </source>
</evidence>
<dbReference type="InterPro" id="IPR024087">
    <property type="entry name" value="Creatininase-like_sf"/>
</dbReference>
<organism evidence="6 7">
    <name type="scientific">Clostridium oceanicum</name>
    <dbReference type="NCBI Taxonomy" id="1543"/>
    <lineage>
        <taxon>Bacteria</taxon>
        <taxon>Bacillati</taxon>
        <taxon>Bacillota</taxon>
        <taxon>Clostridia</taxon>
        <taxon>Eubacteriales</taxon>
        <taxon>Clostridiaceae</taxon>
        <taxon>Clostridium</taxon>
    </lineage>
</organism>
<protein>
    <submittedName>
        <fullName evidence="6">Creatininase family protein</fullName>
    </submittedName>
</protein>
<reference evidence="6 7" key="1">
    <citation type="journal article" date="2019" name="Int. J. Syst. Evol. Microbiol.">
        <title>The Global Catalogue of Microorganisms (GCM) 10K type strain sequencing project: providing services to taxonomists for standard genome sequencing and annotation.</title>
        <authorList>
            <consortium name="The Broad Institute Genomics Platform"/>
            <consortium name="The Broad Institute Genome Sequencing Center for Infectious Disease"/>
            <person name="Wu L."/>
            <person name="Ma J."/>
        </authorList>
    </citation>
    <scope>NUCLEOTIDE SEQUENCE [LARGE SCALE GENOMIC DNA]</scope>
    <source>
        <strain evidence="6 7">JCM 1407</strain>
    </source>
</reference>
<evidence type="ECO:0000313" key="7">
    <source>
        <dbReference type="Proteomes" id="UP001501510"/>
    </source>
</evidence>
<keyword evidence="3" id="KW-0378">Hydrolase</keyword>
<dbReference type="Proteomes" id="UP001501510">
    <property type="component" value="Unassembled WGS sequence"/>
</dbReference>
<dbReference type="EMBL" id="BAAACG010000001">
    <property type="protein sequence ID" value="GAA0732660.1"/>
    <property type="molecule type" value="Genomic_DNA"/>
</dbReference>
<gene>
    <name evidence="6" type="ORF">GCM10008906_02580</name>
</gene>
<keyword evidence="2" id="KW-0479">Metal-binding</keyword>
<sequence length="240" mass="27062">MKFDHINSQDISKVIKEKKVALLPIGAVEAHGPHLPLGTDSILAENLSYKVCKKINGLVLPTLYYSQVWSLGNFKGTIGISTTTLKVLIKEIIKEVHRNEFKIVAIINTHLGNLTAIKEAAREAMKELPEDFKIFYFTYPGADKVISEVMDSSKFHKGFFHADEIETSYMLYLAKEYVDMDKAVNGNPKVSENMEFTPMRWDLFTETAVMGDATLATEKKGEIVIENVINNITKVLNKYI</sequence>
<evidence type="ECO:0000256" key="5">
    <source>
        <dbReference type="ARBA" id="ARBA00024029"/>
    </source>
</evidence>
<keyword evidence="4" id="KW-0862">Zinc</keyword>
<accession>A0ABN1J930</accession>
<dbReference type="Pfam" id="PF02633">
    <property type="entry name" value="Creatininase"/>
    <property type="match status" value="1"/>
</dbReference>
<keyword evidence="7" id="KW-1185">Reference proteome</keyword>
<proteinExistence type="inferred from homology"/>
<evidence type="ECO:0000256" key="1">
    <source>
        <dbReference type="ARBA" id="ARBA00001947"/>
    </source>
</evidence>
<dbReference type="InterPro" id="IPR003785">
    <property type="entry name" value="Creatininase/forma_Hydrolase"/>
</dbReference>
<comment type="similarity">
    <text evidence="5">Belongs to the creatininase superfamily.</text>
</comment>
<dbReference type="SUPFAM" id="SSF102215">
    <property type="entry name" value="Creatininase"/>
    <property type="match status" value="1"/>
</dbReference>
<dbReference type="PANTHER" id="PTHR35005:SF1">
    <property type="entry name" value="2-AMINO-5-FORMYLAMINO-6-RIBOSYLAMINOPYRIMIDIN-4(3H)-ONE 5'-MONOPHOSPHATE DEFORMYLASE"/>
    <property type="match status" value="1"/>
</dbReference>
<comment type="cofactor">
    <cofactor evidence="1">
        <name>Zn(2+)</name>
        <dbReference type="ChEBI" id="CHEBI:29105"/>
    </cofactor>
</comment>
<name>A0ABN1J930_9CLOT</name>
<evidence type="ECO:0000256" key="4">
    <source>
        <dbReference type="ARBA" id="ARBA00022833"/>
    </source>
</evidence>
<dbReference type="RefSeq" id="WP_343758040.1">
    <property type="nucleotide sequence ID" value="NZ_BAAACG010000001.1"/>
</dbReference>
<dbReference type="Gene3D" id="3.40.50.10310">
    <property type="entry name" value="Creatininase"/>
    <property type="match status" value="1"/>
</dbReference>
<dbReference type="PANTHER" id="PTHR35005">
    <property type="entry name" value="3-DEHYDRO-SCYLLO-INOSOSE HYDROLASE"/>
    <property type="match status" value="1"/>
</dbReference>
<evidence type="ECO:0000256" key="3">
    <source>
        <dbReference type="ARBA" id="ARBA00022801"/>
    </source>
</evidence>
<comment type="caution">
    <text evidence="6">The sequence shown here is derived from an EMBL/GenBank/DDBJ whole genome shotgun (WGS) entry which is preliminary data.</text>
</comment>
<evidence type="ECO:0000256" key="2">
    <source>
        <dbReference type="ARBA" id="ARBA00022723"/>
    </source>
</evidence>